<dbReference type="HOGENOM" id="CLU_2347025_0_0_1"/>
<accession>A0A0C9XHV8</accession>
<name>A0A0C9XHV8_9AGAR</name>
<evidence type="ECO:0000256" key="1">
    <source>
        <dbReference type="SAM" id="MobiDB-lite"/>
    </source>
</evidence>
<evidence type="ECO:0000313" key="2">
    <source>
        <dbReference type="EMBL" id="KIJ95747.1"/>
    </source>
</evidence>
<dbReference type="EMBL" id="KN838744">
    <property type="protein sequence ID" value="KIJ95747.1"/>
    <property type="molecule type" value="Genomic_DNA"/>
</dbReference>
<protein>
    <submittedName>
        <fullName evidence="2">Uncharacterized protein</fullName>
    </submittedName>
</protein>
<feature type="region of interest" description="Disordered" evidence="1">
    <location>
        <begin position="1"/>
        <end position="42"/>
    </location>
</feature>
<reference evidence="3" key="2">
    <citation type="submission" date="2015-01" db="EMBL/GenBank/DDBJ databases">
        <title>Evolutionary Origins and Diversification of the Mycorrhizal Mutualists.</title>
        <authorList>
            <consortium name="DOE Joint Genome Institute"/>
            <consortium name="Mycorrhizal Genomics Consortium"/>
            <person name="Kohler A."/>
            <person name="Kuo A."/>
            <person name="Nagy L.G."/>
            <person name="Floudas D."/>
            <person name="Copeland A."/>
            <person name="Barry K.W."/>
            <person name="Cichocki N."/>
            <person name="Veneault-Fourrey C."/>
            <person name="LaButti K."/>
            <person name="Lindquist E.A."/>
            <person name="Lipzen A."/>
            <person name="Lundell T."/>
            <person name="Morin E."/>
            <person name="Murat C."/>
            <person name="Riley R."/>
            <person name="Ohm R."/>
            <person name="Sun H."/>
            <person name="Tunlid A."/>
            <person name="Henrissat B."/>
            <person name="Grigoriev I.V."/>
            <person name="Hibbett D.S."/>
            <person name="Martin F."/>
        </authorList>
    </citation>
    <scope>NUCLEOTIDE SEQUENCE [LARGE SCALE GENOMIC DNA]</scope>
    <source>
        <strain evidence="3">LaAM-08-1</strain>
    </source>
</reference>
<evidence type="ECO:0000313" key="3">
    <source>
        <dbReference type="Proteomes" id="UP000054477"/>
    </source>
</evidence>
<dbReference type="Proteomes" id="UP000054477">
    <property type="component" value="Unassembled WGS sequence"/>
</dbReference>
<dbReference type="AlphaFoldDB" id="A0A0C9XHV8"/>
<gene>
    <name evidence="2" type="ORF">K443DRAFT_682772</name>
</gene>
<organism evidence="2 3">
    <name type="scientific">Laccaria amethystina LaAM-08-1</name>
    <dbReference type="NCBI Taxonomy" id="1095629"/>
    <lineage>
        <taxon>Eukaryota</taxon>
        <taxon>Fungi</taxon>
        <taxon>Dikarya</taxon>
        <taxon>Basidiomycota</taxon>
        <taxon>Agaricomycotina</taxon>
        <taxon>Agaricomycetes</taxon>
        <taxon>Agaricomycetidae</taxon>
        <taxon>Agaricales</taxon>
        <taxon>Agaricineae</taxon>
        <taxon>Hydnangiaceae</taxon>
        <taxon>Laccaria</taxon>
    </lineage>
</organism>
<sequence>MDGRRDVKHQPLAPMKTQVQRRLHSIAPPRYPHKLRPGGSKRERAERMLQRWERSSSVALGCSSTNTTRRIQKSGTASFKPRHCSLQTADRIGKKGW</sequence>
<keyword evidence="3" id="KW-1185">Reference proteome</keyword>
<reference evidence="2 3" key="1">
    <citation type="submission" date="2014-04" db="EMBL/GenBank/DDBJ databases">
        <authorList>
            <consortium name="DOE Joint Genome Institute"/>
            <person name="Kuo A."/>
            <person name="Kohler A."/>
            <person name="Nagy L.G."/>
            <person name="Floudas D."/>
            <person name="Copeland A."/>
            <person name="Barry K.W."/>
            <person name="Cichocki N."/>
            <person name="Veneault-Fourrey C."/>
            <person name="LaButti K."/>
            <person name="Lindquist E.A."/>
            <person name="Lipzen A."/>
            <person name="Lundell T."/>
            <person name="Morin E."/>
            <person name="Murat C."/>
            <person name="Sun H."/>
            <person name="Tunlid A."/>
            <person name="Henrissat B."/>
            <person name="Grigoriev I.V."/>
            <person name="Hibbett D.S."/>
            <person name="Martin F."/>
            <person name="Nordberg H.P."/>
            <person name="Cantor M.N."/>
            <person name="Hua S.X."/>
        </authorList>
    </citation>
    <scope>NUCLEOTIDE SEQUENCE [LARGE SCALE GENOMIC DNA]</scope>
    <source>
        <strain evidence="2 3">LaAM-08-1</strain>
    </source>
</reference>
<proteinExistence type="predicted"/>